<comment type="caution">
    <text evidence="2">The sequence shown here is derived from an EMBL/GenBank/DDBJ whole genome shotgun (WGS) entry which is preliminary data.</text>
</comment>
<name>A0A5D3BQA8_CUCMM</name>
<dbReference type="Proteomes" id="UP000321947">
    <property type="component" value="Unassembled WGS sequence"/>
</dbReference>
<dbReference type="PANTHER" id="PTHR32166:SF81">
    <property type="entry name" value="OS06G0658400 PROTEIN"/>
    <property type="match status" value="1"/>
</dbReference>
<proteinExistence type="predicted"/>
<evidence type="ECO:0000259" key="1">
    <source>
        <dbReference type="Pfam" id="PF04937"/>
    </source>
</evidence>
<dbReference type="PANTHER" id="PTHR32166">
    <property type="entry name" value="OSJNBA0013A04.12 PROTEIN"/>
    <property type="match status" value="1"/>
</dbReference>
<dbReference type="AlphaFoldDB" id="A0A5D3BQA8"/>
<organism evidence="2 3">
    <name type="scientific">Cucumis melo var. makuwa</name>
    <name type="common">Oriental melon</name>
    <dbReference type="NCBI Taxonomy" id="1194695"/>
    <lineage>
        <taxon>Eukaryota</taxon>
        <taxon>Viridiplantae</taxon>
        <taxon>Streptophyta</taxon>
        <taxon>Embryophyta</taxon>
        <taxon>Tracheophyta</taxon>
        <taxon>Spermatophyta</taxon>
        <taxon>Magnoliopsida</taxon>
        <taxon>eudicotyledons</taxon>
        <taxon>Gunneridae</taxon>
        <taxon>Pentapetalae</taxon>
        <taxon>rosids</taxon>
        <taxon>fabids</taxon>
        <taxon>Cucurbitales</taxon>
        <taxon>Cucurbitaceae</taxon>
        <taxon>Benincaseae</taxon>
        <taxon>Cucumis</taxon>
    </lineage>
</organism>
<evidence type="ECO:0000313" key="3">
    <source>
        <dbReference type="Proteomes" id="UP000321947"/>
    </source>
</evidence>
<sequence>MEASSVEDDSRPIQQYVTKIKKLSDGVKTFHGNVTLKDIVDMQRLEDGKNSYEKRNSKKCSITNDIFIHINWGSGLGLPFDCAFTYAANNPLLGYKPLRYNMLKTSLLQRENANIERLLIPTKGEWRKKGLSIVSDGDGWSDLQRRWLVNFMAISNDKPMFLKSVDRSDQIKD</sequence>
<protein>
    <submittedName>
        <fullName evidence="2">DUF659 domain-containing protein</fullName>
    </submittedName>
</protein>
<gene>
    <name evidence="2" type="ORF">E5676_scaffold29G00510</name>
</gene>
<dbReference type="EMBL" id="SSTD01016227">
    <property type="protein sequence ID" value="TYK01365.1"/>
    <property type="molecule type" value="Genomic_DNA"/>
</dbReference>
<feature type="domain" description="DUF659" evidence="1">
    <location>
        <begin position="100"/>
        <end position="173"/>
    </location>
</feature>
<dbReference type="InterPro" id="IPR007021">
    <property type="entry name" value="DUF659"/>
</dbReference>
<dbReference type="Pfam" id="PF04937">
    <property type="entry name" value="DUF659"/>
    <property type="match status" value="1"/>
</dbReference>
<accession>A0A5D3BQA8</accession>
<reference evidence="2 3" key="1">
    <citation type="submission" date="2019-08" db="EMBL/GenBank/DDBJ databases">
        <title>Draft genome sequences of two oriental melons (Cucumis melo L. var makuwa).</title>
        <authorList>
            <person name="Kwon S.-Y."/>
        </authorList>
    </citation>
    <scope>NUCLEOTIDE SEQUENCE [LARGE SCALE GENOMIC DNA]</scope>
    <source>
        <strain evidence="3">cv. Chang Bougi</strain>
        <tissue evidence="2">Leaf</tissue>
    </source>
</reference>
<evidence type="ECO:0000313" key="2">
    <source>
        <dbReference type="EMBL" id="TYK01365.1"/>
    </source>
</evidence>